<protein>
    <submittedName>
        <fullName evidence="2">Aldehyde oxidase and xanthine dehydrogenase a/b hammerhead</fullName>
    </submittedName>
</protein>
<dbReference type="InterPro" id="IPR037165">
    <property type="entry name" value="AldOxase/xan_DH_Mopterin-bd_sf"/>
</dbReference>
<dbReference type="PANTHER" id="PTHR11908:SF157">
    <property type="entry name" value="XANTHINE DEHYDROGENASE SUBUNIT D-RELATED"/>
    <property type="match status" value="1"/>
</dbReference>
<dbReference type="InterPro" id="IPR008274">
    <property type="entry name" value="AldOxase/xan_DH_MoCoBD1"/>
</dbReference>
<dbReference type="STRING" id="350688.Clos_0377"/>
<dbReference type="Pfam" id="PF01315">
    <property type="entry name" value="Ald_Xan_dh_C"/>
    <property type="match status" value="1"/>
</dbReference>
<dbReference type="OrthoDB" id="9759099at2"/>
<gene>
    <name evidence="2" type="ordered locus">Clos_0377</name>
</gene>
<dbReference type="PANTHER" id="PTHR11908">
    <property type="entry name" value="XANTHINE DEHYDROGENASE"/>
    <property type="match status" value="1"/>
</dbReference>
<dbReference type="HOGENOM" id="CLU_001681_8_2_9"/>
<dbReference type="InterPro" id="IPR016208">
    <property type="entry name" value="Ald_Oxase/xanthine_DH-like"/>
</dbReference>
<evidence type="ECO:0000313" key="2">
    <source>
        <dbReference type="EMBL" id="ABW17939.1"/>
    </source>
</evidence>
<dbReference type="RefSeq" id="WP_012158254.1">
    <property type="nucleotide sequence ID" value="NC_009922.1"/>
</dbReference>
<dbReference type="Pfam" id="PF02738">
    <property type="entry name" value="MoCoBD_1"/>
    <property type="match status" value="1"/>
</dbReference>
<dbReference type="SUPFAM" id="SSF56003">
    <property type="entry name" value="Molybdenum cofactor-binding domain"/>
    <property type="match status" value="1"/>
</dbReference>
<dbReference type="GO" id="GO:0016491">
    <property type="term" value="F:oxidoreductase activity"/>
    <property type="evidence" value="ECO:0007669"/>
    <property type="project" value="InterPro"/>
</dbReference>
<keyword evidence="3" id="KW-1185">Reference proteome</keyword>
<organism evidence="2 3">
    <name type="scientific">Alkaliphilus oremlandii (strain OhILAs)</name>
    <name type="common">Clostridium oremlandii (strain OhILAs)</name>
    <dbReference type="NCBI Taxonomy" id="350688"/>
    <lineage>
        <taxon>Bacteria</taxon>
        <taxon>Bacillati</taxon>
        <taxon>Bacillota</taxon>
        <taxon>Clostridia</taxon>
        <taxon>Peptostreptococcales</taxon>
        <taxon>Natronincolaceae</taxon>
        <taxon>Alkaliphilus</taxon>
    </lineage>
</organism>
<dbReference type="Proteomes" id="UP000000269">
    <property type="component" value="Chromosome"/>
</dbReference>
<dbReference type="eggNOG" id="COG1529">
    <property type="taxonomic scope" value="Bacteria"/>
</dbReference>
<evidence type="ECO:0000259" key="1">
    <source>
        <dbReference type="SMART" id="SM01008"/>
    </source>
</evidence>
<sequence length="418" mass="45979">MKTLEVVGKSIIRVDGLSKVKGRAIYPDDILMEGMCYGKTLRSTKPHAYIKVDTSKAESMEGVLRIFTAKDVPTNSHGVLFKDHEVFCSKKVRRIGDPIALVVATSKRIAEMAMDQIAVVYTEIEAVFDPITAMKEDAPKVHDVDNIAHHCKIRKGNVEEGFKKSVVIVEDEYRSAMVDHAFLQTEAGVAYIEDGKIVVCAATQYTHFDQEEIAEALNVPKEDVKVINPAVGGAFGGREDLTLQIHIALAAKELKRPVKMVYSRSESFVAHCKRHPMIMRYKTGADQNGMLLAMEAEIIADTGAYASWVNNVVRKATTHATGPYEIPNVKVDGYGVYTNNPFAGAMRGFGAAQTPIAHELQMDKLAEKLNMDPISIRIKNGFRVGSITATGQILHESVPFIKCMEAVAKSLNILGEVE</sequence>
<dbReference type="EMBL" id="CP000853">
    <property type="protein sequence ID" value="ABW17939.1"/>
    <property type="molecule type" value="Genomic_DNA"/>
</dbReference>
<dbReference type="AlphaFoldDB" id="A8MLM2"/>
<dbReference type="Gene3D" id="3.30.365.10">
    <property type="entry name" value="Aldehyde oxidase/xanthine dehydrogenase, molybdopterin binding domain"/>
    <property type="match status" value="3"/>
</dbReference>
<dbReference type="GO" id="GO:0005506">
    <property type="term" value="F:iron ion binding"/>
    <property type="evidence" value="ECO:0007669"/>
    <property type="project" value="InterPro"/>
</dbReference>
<dbReference type="InterPro" id="IPR036856">
    <property type="entry name" value="Ald_Oxase/Xan_DH_a/b_sf"/>
</dbReference>
<feature type="domain" description="Aldehyde oxidase/xanthine dehydrogenase a/b hammerhead" evidence="1">
    <location>
        <begin position="21"/>
        <end position="125"/>
    </location>
</feature>
<dbReference type="Gene3D" id="3.90.1170.50">
    <property type="entry name" value="Aldehyde oxidase/xanthine dehydrogenase, a/b hammerhead"/>
    <property type="match status" value="1"/>
</dbReference>
<dbReference type="InterPro" id="IPR000674">
    <property type="entry name" value="Ald_Oxase/Xan_DH_a/b"/>
</dbReference>
<evidence type="ECO:0000313" key="3">
    <source>
        <dbReference type="Proteomes" id="UP000000269"/>
    </source>
</evidence>
<dbReference type="KEGG" id="aoe:Clos_0377"/>
<dbReference type="SUPFAM" id="SSF54665">
    <property type="entry name" value="CO dehydrogenase molybdoprotein N-domain-like"/>
    <property type="match status" value="1"/>
</dbReference>
<proteinExistence type="predicted"/>
<reference evidence="3" key="1">
    <citation type="submission" date="2007-10" db="EMBL/GenBank/DDBJ databases">
        <title>Complete genome of Alkaliphilus oremlandii OhILAs.</title>
        <authorList>
            <person name="Copeland A."/>
            <person name="Lucas S."/>
            <person name="Lapidus A."/>
            <person name="Barry K."/>
            <person name="Detter J.C."/>
            <person name="Glavina del Rio T."/>
            <person name="Hammon N."/>
            <person name="Israni S."/>
            <person name="Dalin E."/>
            <person name="Tice H."/>
            <person name="Pitluck S."/>
            <person name="Chain P."/>
            <person name="Malfatti S."/>
            <person name="Shin M."/>
            <person name="Vergez L."/>
            <person name="Schmutz J."/>
            <person name="Larimer F."/>
            <person name="Land M."/>
            <person name="Hauser L."/>
            <person name="Kyrpides N."/>
            <person name="Mikhailova N."/>
            <person name="Stolz J.F."/>
            <person name="Dawson A."/>
            <person name="Fisher E."/>
            <person name="Crable B."/>
            <person name="Perera E."/>
            <person name="Lisak J."/>
            <person name="Ranganathan M."/>
            <person name="Basu P."/>
            <person name="Richardson P."/>
        </authorList>
    </citation>
    <scope>NUCLEOTIDE SEQUENCE [LARGE SCALE GENOMIC DNA]</scope>
    <source>
        <strain evidence="3">OhILAs</strain>
    </source>
</reference>
<name>A8MLM2_ALKOO</name>
<accession>A8MLM2</accession>
<dbReference type="SMART" id="SM01008">
    <property type="entry name" value="Ald_Xan_dh_C"/>
    <property type="match status" value="1"/>
</dbReference>